<dbReference type="GO" id="GO:0005737">
    <property type="term" value="C:cytoplasm"/>
    <property type="evidence" value="ECO:0007669"/>
    <property type="project" value="TreeGrafter"/>
</dbReference>
<dbReference type="Proteomes" id="UP000178851">
    <property type="component" value="Unassembled WGS sequence"/>
</dbReference>
<evidence type="ECO:0000256" key="3">
    <source>
        <dbReference type="ARBA" id="ARBA00022840"/>
    </source>
</evidence>
<name>A0A1F7YJD1_9BACT</name>
<proteinExistence type="inferred from homology"/>
<dbReference type="SUPFAM" id="SSF52374">
    <property type="entry name" value="Nucleotidylyl transferase"/>
    <property type="match status" value="1"/>
</dbReference>
<evidence type="ECO:0000256" key="5">
    <source>
        <dbReference type="ARBA" id="ARBA00023146"/>
    </source>
</evidence>
<dbReference type="Gene3D" id="3.40.50.620">
    <property type="entry name" value="HUPs"/>
    <property type="match status" value="1"/>
</dbReference>
<keyword evidence="4 7" id="KW-0648">Protein biosynthesis</keyword>
<evidence type="ECO:0000256" key="4">
    <source>
        <dbReference type="ARBA" id="ARBA00022917"/>
    </source>
</evidence>
<dbReference type="PANTHER" id="PTHR10055">
    <property type="entry name" value="TRYPTOPHANYL-TRNA SYNTHETASE"/>
    <property type="match status" value="1"/>
</dbReference>
<dbReference type="GO" id="GO:0004830">
    <property type="term" value="F:tryptophan-tRNA ligase activity"/>
    <property type="evidence" value="ECO:0007669"/>
    <property type="project" value="TreeGrafter"/>
</dbReference>
<dbReference type="Gene3D" id="1.10.240.10">
    <property type="entry name" value="Tyrosyl-Transfer RNA Synthetase"/>
    <property type="match status" value="1"/>
</dbReference>
<keyword evidence="5 7" id="KW-0030">Aminoacyl-tRNA synthetase</keyword>
<dbReference type="PANTHER" id="PTHR10055:SF1">
    <property type="entry name" value="TRYPTOPHAN--TRNA LIGASE, CYTOPLASMIC"/>
    <property type="match status" value="1"/>
</dbReference>
<sequence>MNFAFNQKYYKKLILEFGYNPLFGEKINFNLGKLKKEQLRTRWLCHNGADKFSSDYKKGKKVIVSTGIGLSGIPHMGTLTQIFNAITMQKGGVKVQMVLGDLDAYNGKNIPLLKTLELAKKYKDFILKLGFETNKGSIIRSQYDAFNVLRTMYLSGKYMVDSEFDSSEEELHEYYVSHGKVDKHMNFRRKLSLALMTADFIDLIISEDYEDVLVMLGIDEHLYVDFAQKTLQKMKKGEIMKTGFIGAIYSPIIKGFNNHPKMSKSFPDSTISVEMSKAQIYKRIMEGEGVYKMPESNVVFQMMSHIGNYNLSELQKIYQECKLKSKKWFNYKEIYVEKLIDIFKLWH</sequence>
<evidence type="ECO:0000256" key="6">
    <source>
        <dbReference type="ARBA" id="ARBA00030268"/>
    </source>
</evidence>
<dbReference type="GO" id="GO:0006436">
    <property type="term" value="P:tryptophanyl-tRNA aminoacylation"/>
    <property type="evidence" value="ECO:0007669"/>
    <property type="project" value="TreeGrafter"/>
</dbReference>
<evidence type="ECO:0000256" key="1">
    <source>
        <dbReference type="ARBA" id="ARBA00022598"/>
    </source>
</evidence>
<protein>
    <recommendedName>
        <fullName evidence="6">Tryptophanyl-tRNA synthetase</fullName>
    </recommendedName>
</protein>
<dbReference type="InterPro" id="IPR014729">
    <property type="entry name" value="Rossmann-like_a/b/a_fold"/>
</dbReference>
<dbReference type="GO" id="GO:0005524">
    <property type="term" value="F:ATP binding"/>
    <property type="evidence" value="ECO:0007669"/>
    <property type="project" value="UniProtKB-KW"/>
</dbReference>
<evidence type="ECO:0000313" key="9">
    <source>
        <dbReference type="Proteomes" id="UP000178851"/>
    </source>
</evidence>
<gene>
    <name evidence="8" type="ORF">A2627_01320</name>
</gene>
<evidence type="ECO:0000256" key="2">
    <source>
        <dbReference type="ARBA" id="ARBA00022741"/>
    </source>
</evidence>
<dbReference type="Pfam" id="PF00579">
    <property type="entry name" value="tRNA-synt_1b"/>
    <property type="match status" value="1"/>
</dbReference>
<keyword evidence="2 7" id="KW-0547">Nucleotide-binding</keyword>
<keyword evidence="3 7" id="KW-0067">ATP-binding</keyword>
<dbReference type="InterPro" id="IPR002305">
    <property type="entry name" value="aa-tRNA-synth_Ic"/>
</dbReference>
<reference evidence="8 9" key="1">
    <citation type="journal article" date="2016" name="Nat. Commun.">
        <title>Thousands of microbial genomes shed light on interconnected biogeochemical processes in an aquifer system.</title>
        <authorList>
            <person name="Anantharaman K."/>
            <person name="Brown C.T."/>
            <person name="Hug L.A."/>
            <person name="Sharon I."/>
            <person name="Castelle C.J."/>
            <person name="Probst A.J."/>
            <person name="Thomas B.C."/>
            <person name="Singh A."/>
            <person name="Wilkins M.J."/>
            <person name="Karaoz U."/>
            <person name="Brodie E.L."/>
            <person name="Williams K.H."/>
            <person name="Hubbard S.S."/>
            <person name="Banfield J.F."/>
        </authorList>
    </citation>
    <scope>NUCLEOTIDE SEQUENCE [LARGE SCALE GENOMIC DNA]</scope>
</reference>
<accession>A0A1F7YJD1</accession>
<keyword evidence="1 7" id="KW-0436">Ligase</keyword>
<dbReference type="AlphaFoldDB" id="A0A1F7YJD1"/>
<organism evidence="8 9">
    <name type="scientific">Candidatus Woesebacteria bacterium RIFCSPHIGHO2_01_FULL_39_28</name>
    <dbReference type="NCBI Taxonomy" id="1802496"/>
    <lineage>
        <taxon>Bacteria</taxon>
        <taxon>Candidatus Woeseibacteriota</taxon>
    </lineage>
</organism>
<comment type="caution">
    <text evidence="8">The sequence shown here is derived from an EMBL/GenBank/DDBJ whole genome shotgun (WGS) entry which is preliminary data.</text>
</comment>
<dbReference type="EMBL" id="MGGI01000012">
    <property type="protein sequence ID" value="OGM26645.1"/>
    <property type="molecule type" value="Genomic_DNA"/>
</dbReference>
<evidence type="ECO:0000256" key="7">
    <source>
        <dbReference type="RuleBase" id="RU363036"/>
    </source>
</evidence>
<evidence type="ECO:0000313" key="8">
    <source>
        <dbReference type="EMBL" id="OGM26645.1"/>
    </source>
</evidence>
<comment type="similarity">
    <text evidence="7">Belongs to the class-I aminoacyl-tRNA synthetase family.</text>
</comment>